<name>A0AAP2GE80_9BACT</name>
<dbReference type="PANTHER" id="PTHR42872:SF6">
    <property type="entry name" value="PROTEIN-GLUTAMATE METHYLESTERASE_PROTEIN-GLUTAMINE GLUTAMINASE"/>
    <property type="match status" value="1"/>
</dbReference>
<dbReference type="RefSeq" id="WP_254091300.1">
    <property type="nucleotide sequence ID" value="NZ_JAHESC010000022.1"/>
</dbReference>
<feature type="domain" description="CheB-type methylesterase" evidence="5">
    <location>
        <begin position="2"/>
        <end position="191"/>
    </location>
</feature>
<keyword evidence="7" id="KW-1185">Reference proteome</keyword>
<dbReference type="InterPro" id="IPR000673">
    <property type="entry name" value="Sig_transdc_resp-reg_Me-estase"/>
</dbReference>
<evidence type="ECO:0000313" key="7">
    <source>
        <dbReference type="Proteomes" id="UP001319180"/>
    </source>
</evidence>
<accession>A0AAP2GE80</accession>
<proteinExistence type="predicted"/>
<dbReference type="EC" id="3.1.1.61" evidence="2"/>
<keyword evidence="4" id="KW-0145">Chemotaxis</keyword>
<dbReference type="GO" id="GO:0008984">
    <property type="term" value="F:protein-glutamate methylesterase activity"/>
    <property type="evidence" value="ECO:0007669"/>
    <property type="project" value="UniProtKB-EC"/>
</dbReference>
<dbReference type="CDD" id="cd16434">
    <property type="entry name" value="CheB-CheR_fusion"/>
    <property type="match status" value="1"/>
</dbReference>
<evidence type="ECO:0000256" key="4">
    <source>
        <dbReference type="PROSITE-ProRule" id="PRU00050"/>
    </source>
</evidence>
<dbReference type="InterPro" id="IPR035909">
    <property type="entry name" value="CheB_C"/>
</dbReference>
<gene>
    <name evidence="6" type="ORF">KK078_15995</name>
</gene>
<dbReference type="Proteomes" id="UP001319180">
    <property type="component" value="Unassembled WGS sequence"/>
</dbReference>
<evidence type="ECO:0000256" key="3">
    <source>
        <dbReference type="ARBA" id="ARBA00048267"/>
    </source>
</evidence>
<organism evidence="6 7">
    <name type="scientific">Dawidia soli</name>
    <dbReference type="NCBI Taxonomy" id="2782352"/>
    <lineage>
        <taxon>Bacteria</taxon>
        <taxon>Pseudomonadati</taxon>
        <taxon>Bacteroidota</taxon>
        <taxon>Cytophagia</taxon>
        <taxon>Cytophagales</taxon>
        <taxon>Chryseotaleaceae</taxon>
        <taxon>Dawidia</taxon>
    </lineage>
</organism>
<dbReference type="SUPFAM" id="SSF52738">
    <property type="entry name" value="Methylesterase CheB, C-terminal domain"/>
    <property type="match status" value="1"/>
</dbReference>
<keyword evidence="1 4" id="KW-0378">Hydrolase</keyword>
<feature type="active site" evidence="4">
    <location>
        <position position="41"/>
    </location>
</feature>
<dbReference type="PROSITE" id="PS50122">
    <property type="entry name" value="CHEB"/>
    <property type="match status" value="1"/>
</dbReference>
<dbReference type="GO" id="GO:0005737">
    <property type="term" value="C:cytoplasm"/>
    <property type="evidence" value="ECO:0007669"/>
    <property type="project" value="InterPro"/>
</dbReference>
<comment type="catalytic activity">
    <reaction evidence="3">
        <text>[protein]-L-glutamate 5-O-methyl ester + H2O = L-glutamyl-[protein] + methanol + H(+)</text>
        <dbReference type="Rhea" id="RHEA:23236"/>
        <dbReference type="Rhea" id="RHEA-COMP:10208"/>
        <dbReference type="Rhea" id="RHEA-COMP:10311"/>
        <dbReference type="ChEBI" id="CHEBI:15377"/>
        <dbReference type="ChEBI" id="CHEBI:15378"/>
        <dbReference type="ChEBI" id="CHEBI:17790"/>
        <dbReference type="ChEBI" id="CHEBI:29973"/>
        <dbReference type="ChEBI" id="CHEBI:82795"/>
        <dbReference type="EC" id="3.1.1.61"/>
    </reaction>
</comment>
<dbReference type="GO" id="GO:0000156">
    <property type="term" value="F:phosphorelay response regulator activity"/>
    <property type="evidence" value="ECO:0007669"/>
    <property type="project" value="InterPro"/>
</dbReference>
<reference evidence="6 7" key="1">
    <citation type="submission" date="2021-05" db="EMBL/GenBank/DDBJ databases">
        <title>A Polyphasic approach of four new species of the genus Ohtaekwangia: Ohtaekwangia histidinii sp. nov., Ohtaekwangia cretensis sp. nov., Ohtaekwangia indiensis sp. nov., Ohtaekwangia reichenbachii sp. nov. from diverse environment.</title>
        <authorList>
            <person name="Octaviana S."/>
        </authorList>
    </citation>
    <scope>NUCLEOTIDE SEQUENCE [LARGE SCALE GENOMIC DNA]</scope>
    <source>
        <strain evidence="6 7">PWU37</strain>
    </source>
</reference>
<evidence type="ECO:0000256" key="1">
    <source>
        <dbReference type="ARBA" id="ARBA00022801"/>
    </source>
</evidence>
<sequence length="201" mass="22065">MNDAPRYIVGIGASAGGHSALKEFFRDIPPGLPAAFVVVTHLLRNHHSMLAEIMANYVVMPVERIRGIVVPEAGRVYVMPENVLLEIRQGILYLTPRPDDYAWNQAINVFFSSLAHDQRDRALGVILSGMGSDGAAGALMLYRHGGEVLVQDPASAQFDSMPRATMRVDHPDFVLPPRELGQRLAAMLQLDDGLLPSHKFS</sequence>
<dbReference type="GO" id="GO:0006935">
    <property type="term" value="P:chemotaxis"/>
    <property type="evidence" value="ECO:0007669"/>
    <property type="project" value="UniProtKB-UniRule"/>
</dbReference>
<dbReference type="AlphaFoldDB" id="A0AAP2GE80"/>
<feature type="active site" evidence="4">
    <location>
        <position position="133"/>
    </location>
</feature>
<feature type="active site" evidence="4">
    <location>
        <position position="14"/>
    </location>
</feature>
<comment type="caution">
    <text evidence="6">The sequence shown here is derived from an EMBL/GenBank/DDBJ whole genome shotgun (WGS) entry which is preliminary data.</text>
</comment>
<evidence type="ECO:0000256" key="2">
    <source>
        <dbReference type="ARBA" id="ARBA00039140"/>
    </source>
</evidence>
<dbReference type="EMBL" id="JAHESC010000022">
    <property type="protein sequence ID" value="MBT1688072.1"/>
    <property type="molecule type" value="Genomic_DNA"/>
</dbReference>
<evidence type="ECO:0000259" key="5">
    <source>
        <dbReference type="PROSITE" id="PS50122"/>
    </source>
</evidence>
<dbReference type="Pfam" id="PF01339">
    <property type="entry name" value="CheB_methylest"/>
    <property type="match status" value="1"/>
</dbReference>
<evidence type="ECO:0000313" key="6">
    <source>
        <dbReference type="EMBL" id="MBT1688072.1"/>
    </source>
</evidence>
<dbReference type="Gene3D" id="3.40.50.180">
    <property type="entry name" value="Methylesterase CheB, C-terminal domain"/>
    <property type="match status" value="1"/>
</dbReference>
<dbReference type="PANTHER" id="PTHR42872">
    <property type="entry name" value="PROTEIN-GLUTAMATE METHYLESTERASE/PROTEIN-GLUTAMINE GLUTAMINASE"/>
    <property type="match status" value="1"/>
</dbReference>
<protein>
    <recommendedName>
        <fullName evidence="2">protein-glutamate methylesterase</fullName>
        <ecNumber evidence="2">3.1.1.61</ecNumber>
    </recommendedName>
</protein>